<accession>A0A479ZX31</accession>
<evidence type="ECO:0000313" key="1">
    <source>
        <dbReference type="EMBL" id="GCL37057.1"/>
    </source>
</evidence>
<proteinExistence type="predicted"/>
<dbReference type="EMBL" id="BJCE01000060">
    <property type="protein sequence ID" value="GCL37057.1"/>
    <property type="molecule type" value="Genomic_DNA"/>
</dbReference>
<sequence length="48" mass="5217">MNVDIAPDGTIYGIELLNANQQLGTYEQGKLILVNEALGESTEIKLLI</sequence>
<name>A0A479ZX31_9CYAN</name>
<evidence type="ECO:0000313" key="2">
    <source>
        <dbReference type="Proteomes" id="UP000300142"/>
    </source>
</evidence>
<comment type="caution">
    <text evidence="1">The sequence shown here is derived from an EMBL/GenBank/DDBJ whole genome shotgun (WGS) entry which is preliminary data.</text>
</comment>
<organism evidence="1 2">
    <name type="scientific">Sphaerospermopsis reniformis</name>
    <dbReference type="NCBI Taxonomy" id="531300"/>
    <lineage>
        <taxon>Bacteria</taxon>
        <taxon>Bacillati</taxon>
        <taxon>Cyanobacteriota</taxon>
        <taxon>Cyanophyceae</taxon>
        <taxon>Nostocales</taxon>
        <taxon>Aphanizomenonaceae</taxon>
        <taxon>Sphaerospermopsis</taxon>
    </lineage>
</organism>
<keyword evidence="2" id="KW-1185">Reference proteome</keyword>
<dbReference type="AlphaFoldDB" id="A0A479ZX31"/>
<protein>
    <submittedName>
        <fullName evidence="1">Uncharacterized protein</fullName>
    </submittedName>
</protein>
<dbReference type="Proteomes" id="UP000300142">
    <property type="component" value="Unassembled WGS sequence"/>
</dbReference>
<gene>
    <name evidence="1" type="ORF">SR1949_21640</name>
</gene>
<reference evidence="2" key="1">
    <citation type="submission" date="2019-02" db="EMBL/GenBank/DDBJ databases">
        <title>Draft genome sequence of Sphaerospermopsis reniformis NIES-1949.</title>
        <authorList>
            <person name="Yamaguchi H."/>
            <person name="Suzuki S."/>
            <person name="Kawachi M."/>
        </authorList>
    </citation>
    <scope>NUCLEOTIDE SEQUENCE [LARGE SCALE GENOMIC DNA]</scope>
    <source>
        <strain evidence="2">NIES-1949</strain>
    </source>
</reference>